<reference evidence="7 8" key="1">
    <citation type="submission" date="2016-08" db="EMBL/GenBank/DDBJ databases">
        <title>A Parts List for Fungal Cellulosomes Revealed by Comparative Genomics.</title>
        <authorList>
            <consortium name="DOE Joint Genome Institute"/>
            <person name="Haitjema C.H."/>
            <person name="Gilmore S.P."/>
            <person name="Henske J.K."/>
            <person name="Solomon K.V."/>
            <person name="De Groot R."/>
            <person name="Kuo A."/>
            <person name="Mondo S.J."/>
            <person name="Salamov A.A."/>
            <person name="Labutti K."/>
            <person name="Zhao Z."/>
            <person name="Chiniquy J."/>
            <person name="Barry K."/>
            <person name="Brewer H.M."/>
            <person name="Purvine S.O."/>
            <person name="Wright A.T."/>
            <person name="Boxma B."/>
            <person name="Van Alen T."/>
            <person name="Hackstein J.H."/>
            <person name="Baker S.E."/>
            <person name="Grigoriev I.V."/>
            <person name="O'Malley M.A."/>
        </authorList>
    </citation>
    <scope>NUCLEOTIDE SEQUENCE [LARGE SCALE GENOMIC DNA]</scope>
    <source>
        <strain evidence="7 8">G1</strain>
    </source>
</reference>
<dbReference type="PRINTS" id="PR00387">
    <property type="entry name" value="PDIESTERASE1"/>
</dbReference>
<feature type="domain" description="PDEase" evidence="6">
    <location>
        <begin position="1"/>
        <end position="309"/>
    </location>
</feature>
<feature type="binding site" evidence="4">
    <location>
        <position position="267"/>
    </location>
    <ligand>
        <name>AMP</name>
        <dbReference type="ChEBI" id="CHEBI:456215"/>
    </ligand>
</feature>
<sequence>MMDWNFDIFKLSDLSNRQPIFYLGKQIFEKHNFLKHFNIKLSTLEAFLTKMENQYHMSLPYHNNIHAADVLHAMNYFISHPYLDKTLTIEEKFACIISAIAHDIDHPGVNNSYEIKHSEPLSIIYNNKSVLENHHCALTFKILHEYPECNIFKNLSKTQYTYIRSLIIGMILATDMACHKKYIDEFLEKFNNHTFDIENSKDRKLLLCILIKCADISNPTKIKKIAIQWSNRLFKENQIQSINEQRQSHFTLSPLINKNCTSKSDNQTSFIRIFVKPIFELLGSYLNVDNFIALKQLEDNYDFWENYNG</sequence>
<dbReference type="AlphaFoldDB" id="A0A1Y2BYF2"/>
<evidence type="ECO:0000256" key="3">
    <source>
        <dbReference type="PIRSR" id="PIRSR623088-1"/>
    </source>
</evidence>
<dbReference type="Proteomes" id="UP000193920">
    <property type="component" value="Unassembled WGS sequence"/>
</dbReference>
<evidence type="ECO:0000313" key="7">
    <source>
        <dbReference type="EMBL" id="ORY39788.1"/>
    </source>
</evidence>
<gene>
    <name evidence="7" type="ORF">LY90DRAFT_41307</name>
</gene>
<feature type="binding site" evidence="4">
    <location>
        <position position="103"/>
    </location>
    <ligand>
        <name>AMP</name>
        <dbReference type="ChEBI" id="CHEBI:456215"/>
    </ligand>
</feature>
<dbReference type="OrthoDB" id="546632at2759"/>
<keyword evidence="8" id="KW-1185">Reference proteome</keyword>
<keyword evidence="2" id="KW-0378">Hydrolase</keyword>
<dbReference type="EMBL" id="MCOG01000130">
    <property type="protein sequence ID" value="ORY39788.1"/>
    <property type="molecule type" value="Genomic_DNA"/>
</dbReference>
<dbReference type="InterPro" id="IPR023174">
    <property type="entry name" value="PDEase_CS"/>
</dbReference>
<accession>A0A1Y2BYF2</accession>
<evidence type="ECO:0000313" key="8">
    <source>
        <dbReference type="Proteomes" id="UP000193920"/>
    </source>
</evidence>
<dbReference type="InterPro" id="IPR003607">
    <property type="entry name" value="HD/PDEase_dom"/>
</dbReference>
<evidence type="ECO:0000256" key="1">
    <source>
        <dbReference type="ARBA" id="ARBA00022723"/>
    </source>
</evidence>
<dbReference type="PROSITE" id="PS51845">
    <property type="entry name" value="PDEASE_I_2"/>
    <property type="match status" value="1"/>
</dbReference>
<dbReference type="InterPro" id="IPR023088">
    <property type="entry name" value="PDEase"/>
</dbReference>
<comment type="caution">
    <text evidence="7">The sequence shown here is derived from an EMBL/GenBank/DDBJ whole genome shotgun (WGS) entry which is preliminary data.</text>
</comment>
<dbReference type="STRING" id="1754190.A0A1Y2BYF2"/>
<dbReference type="Gene3D" id="1.10.1300.10">
    <property type="entry name" value="3'5'-cyclic nucleotide phosphodiesterase, catalytic domain"/>
    <property type="match status" value="1"/>
</dbReference>
<dbReference type="GO" id="GO:0007165">
    <property type="term" value="P:signal transduction"/>
    <property type="evidence" value="ECO:0007669"/>
    <property type="project" value="InterPro"/>
</dbReference>
<organism evidence="7 8">
    <name type="scientific">Neocallimastix californiae</name>
    <dbReference type="NCBI Taxonomy" id="1754190"/>
    <lineage>
        <taxon>Eukaryota</taxon>
        <taxon>Fungi</taxon>
        <taxon>Fungi incertae sedis</taxon>
        <taxon>Chytridiomycota</taxon>
        <taxon>Chytridiomycota incertae sedis</taxon>
        <taxon>Neocallimastigomycetes</taxon>
        <taxon>Neocallimastigales</taxon>
        <taxon>Neocallimastigaceae</taxon>
        <taxon>Neocallimastix</taxon>
    </lineage>
</organism>
<protein>
    <submittedName>
        <fullName evidence="7">HD-domain/PDEase-like protein</fullName>
    </submittedName>
</protein>
<feature type="binding site" evidence="4">
    <location>
        <position position="215"/>
    </location>
    <ligand>
        <name>AMP</name>
        <dbReference type="ChEBI" id="CHEBI:456215"/>
    </ligand>
</feature>
<feature type="binding site" evidence="5">
    <location>
        <position position="103"/>
    </location>
    <ligand>
        <name>Zn(2+)</name>
        <dbReference type="ChEBI" id="CHEBI:29105"/>
        <label>2</label>
    </ligand>
</feature>
<dbReference type="GO" id="GO:0046872">
    <property type="term" value="F:metal ion binding"/>
    <property type="evidence" value="ECO:0007669"/>
    <property type="project" value="UniProtKB-KW"/>
</dbReference>
<evidence type="ECO:0000256" key="5">
    <source>
        <dbReference type="PIRSR" id="PIRSR623088-3"/>
    </source>
</evidence>
<keyword evidence="1 5" id="KW-0479">Metal-binding</keyword>
<proteinExistence type="predicted"/>
<dbReference type="PANTHER" id="PTHR11347">
    <property type="entry name" value="CYCLIC NUCLEOTIDE PHOSPHODIESTERASE"/>
    <property type="match status" value="1"/>
</dbReference>
<feature type="active site" description="Proton donor" evidence="3">
    <location>
        <position position="62"/>
    </location>
</feature>
<name>A0A1Y2BYF2_9FUNG</name>
<dbReference type="SMART" id="SM00471">
    <property type="entry name" value="HDc"/>
    <property type="match status" value="1"/>
</dbReference>
<dbReference type="InterPro" id="IPR002073">
    <property type="entry name" value="PDEase_catalytic_dom"/>
</dbReference>
<feature type="binding site" evidence="5">
    <location>
        <position position="102"/>
    </location>
    <ligand>
        <name>Zn(2+)</name>
        <dbReference type="ChEBI" id="CHEBI:29105"/>
        <label>1</label>
    </ligand>
</feature>
<feature type="binding site" evidence="5">
    <location>
        <position position="66"/>
    </location>
    <ligand>
        <name>Zn(2+)</name>
        <dbReference type="ChEBI" id="CHEBI:29105"/>
        <label>1</label>
    </ligand>
</feature>
<evidence type="ECO:0000256" key="4">
    <source>
        <dbReference type="PIRSR" id="PIRSR623088-2"/>
    </source>
</evidence>
<dbReference type="InterPro" id="IPR036971">
    <property type="entry name" value="PDEase_catalytic_dom_sf"/>
</dbReference>
<dbReference type="Pfam" id="PF00233">
    <property type="entry name" value="PDEase_I"/>
    <property type="match status" value="1"/>
</dbReference>
<feature type="binding site" evidence="4">
    <location>
        <begin position="62"/>
        <end position="66"/>
    </location>
    <ligand>
        <name>AMP</name>
        <dbReference type="ChEBI" id="CHEBI:456215"/>
    </ligand>
</feature>
<dbReference type="PROSITE" id="PS00126">
    <property type="entry name" value="PDEASE_I_1"/>
    <property type="match status" value="1"/>
</dbReference>
<evidence type="ECO:0000259" key="6">
    <source>
        <dbReference type="PROSITE" id="PS51845"/>
    </source>
</evidence>
<evidence type="ECO:0000256" key="2">
    <source>
        <dbReference type="ARBA" id="ARBA00022801"/>
    </source>
</evidence>
<dbReference type="GO" id="GO:0004114">
    <property type="term" value="F:3',5'-cyclic-nucleotide phosphodiesterase activity"/>
    <property type="evidence" value="ECO:0007669"/>
    <property type="project" value="InterPro"/>
</dbReference>
<feature type="binding site" evidence="5">
    <location>
        <position position="215"/>
    </location>
    <ligand>
        <name>Zn(2+)</name>
        <dbReference type="ChEBI" id="CHEBI:29105"/>
        <label>1</label>
    </ligand>
</feature>
<dbReference type="SUPFAM" id="SSF109604">
    <property type="entry name" value="HD-domain/PDEase-like"/>
    <property type="match status" value="1"/>
</dbReference>
<dbReference type="CDD" id="cd00077">
    <property type="entry name" value="HDc"/>
    <property type="match status" value="1"/>
</dbReference>
<feature type="binding site" evidence="5">
    <location>
        <position position="103"/>
    </location>
    <ligand>
        <name>Zn(2+)</name>
        <dbReference type="ChEBI" id="CHEBI:29105"/>
        <label>1</label>
    </ligand>
</feature>